<reference evidence="2 3" key="1">
    <citation type="submission" date="2019-05" db="EMBL/GenBank/DDBJ databases">
        <title>Another draft genome of Portunus trituberculatus and its Hox gene families provides insights of decapod evolution.</title>
        <authorList>
            <person name="Jeong J.-H."/>
            <person name="Song I."/>
            <person name="Kim S."/>
            <person name="Choi T."/>
            <person name="Kim D."/>
            <person name="Ryu S."/>
            <person name="Kim W."/>
        </authorList>
    </citation>
    <scope>NUCLEOTIDE SEQUENCE [LARGE SCALE GENOMIC DNA]</scope>
    <source>
        <tissue evidence="2">Muscle</tissue>
    </source>
</reference>
<dbReference type="InterPro" id="IPR041588">
    <property type="entry name" value="Integrase_H2C2"/>
</dbReference>
<dbReference type="Gene3D" id="1.10.340.70">
    <property type="match status" value="1"/>
</dbReference>
<organism evidence="2 3">
    <name type="scientific">Portunus trituberculatus</name>
    <name type="common">Swimming crab</name>
    <name type="synonym">Neptunus trituberculatus</name>
    <dbReference type="NCBI Taxonomy" id="210409"/>
    <lineage>
        <taxon>Eukaryota</taxon>
        <taxon>Metazoa</taxon>
        <taxon>Ecdysozoa</taxon>
        <taxon>Arthropoda</taxon>
        <taxon>Crustacea</taxon>
        <taxon>Multicrustacea</taxon>
        <taxon>Malacostraca</taxon>
        <taxon>Eumalacostraca</taxon>
        <taxon>Eucarida</taxon>
        <taxon>Decapoda</taxon>
        <taxon>Pleocyemata</taxon>
        <taxon>Brachyura</taxon>
        <taxon>Eubrachyura</taxon>
        <taxon>Portunoidea</taxon>
        <taxon>Portunidae</taxon>
        <taxon>Portuninae</taxon>
        <taxon>Portunus</taxon>
    </lineage>
</organism>
<feature type="domain" description="Integrase zinc-binding" evidence="1">
    <location>
        <begin position="53"/>
        <end position="96"/>
    </location>
</feature>
<sequence>MPQDLQILKGSKYYNGQGTFSGMSMANQKLYKLDYDRKCSRLVVRSYEDNMALLHQYHGSPTSGHCGLNATFEKMSQDYYWRNMTQDIKHYIATCTCQPLRRQPSEMCLMKIKEPWKLTGVNLMGEN</sequence>
<dbReference type="EMBL" id="VSRR010000982">
    <property type="protein sequence ID" value="MPC21490.1"/>
    <property type="molecule type" value="Genomic_DNA"/>
</dbReference>
<name>A0A5B7DJA6_PORTR</name>
<dbReference type="OrthoDB" id="425619at2759"/>
<gene>
    <name evidence="2" type="primary">GIN1_5</name>
    <name evidence="2" type="ORF">E2C01_014480</name>
</gene>
<proteinExistence type="predicted"/>
<evidence type="ECO:0000259" key="1">
    <source>
        <dbReference type="Pfam" id="PF17921"/>
    </source>
</evidence>
<evidence type="ECO:0000313" key="2">
    <source>
        <dbReference type="EMBL" id="MPC21490.1"/>
    </source>
</evidence>
<evidence type="ECO:0000313" key="3">
    <source>
        <dbReference type="Proteomes" id="UP000324222"/>
    </source>
</evidence>
<keyword evidence="3" id="KW-1185">Reference proteome</keyword>
<dbReference type="Pfam" id="PF17921">
    <property type="entry name" value="Integrase_H2C2"/>
    <property type="match status" value="1"/>
</dbReference>
<protein>
    <submittedName>
        <fullName evidence="2">Gypsy retrotransposon integrase-like protein 1</fullName>
    </submittedName>
</protein>
<comment type="caution">
    <text evidence="2">The sequence shown here is derived from an EMBL/GenBank/DDBJ whole genome shotgun (WGS) entry which is preliminary data.</text>
</comment>
<dbReference type="AlphaFoldDB" id="A0A5B7DJA6"/>
<accession>A0A5B7DJA6</accession>
<dbReference type="Proteomes" id="UP000324222">
    <property type="component" value="Unassembled WGS sequence"/>
</dbReference>